<evidence type="ECO:0000256" key="7">
    <source>
        <dbReference type="ARBA" id="ARBA00023136"/>
    </source>
</evidence>
<name>A0A0F9SF89_9ZZZZ</name>
<dbReference type="InterPro" id="IPR050681">
    <property type="entry name" value="CDF/SLC30A"/>
</dbReference>
<evidence type="ECO:0000259" key="9">
    <source>
        <dbReference type="Pfam" id="PF01545"/>
    </source>
</evidence>
<dbReference type="PANTHER" id="PTHR11562">
    <property type="entry name" value="CATION EFFLUX PROTEIN/ ZINC TRANSPORTER"/>
    <property type="match status" value="1"/>
</dbReference>
<feature type="transmembrane region" description="Helical" evidence="8">
    <location>
        <begin position="50"/>
        <end position="71"/>
    </location>
</feature>
<feature type="domain" description="Cation efflux protein cytoplasmic" evidence="10">
    <location>
        <begin position="210"/>
        <end position="284"/>
    </location>
</feature>
<feature type="transmembrane region" description="Helical" evidence="8">
    <location>
        <begin position="16"/>
        <end position="44"/>
    </location>
</feature>
<keyword evidence="7 8" id="KW-0472">Membrane</keyword>
<keyword evidence="6" id="KW-0406">Ion transport</keyword>
<organism evidence="11">
    <name type="scientific">marine sediment metagenome</name>
    <dbReference type="NCBI Taxonomy" id="412755"/>
    <lineage>
        <taxon>unclassified sequences</taxon>
        <taxon>metagenomes</taxon>
        <taxon>ecological metagenomes</taxon>
    </lineage>
</organism>
<dbReference type="InterPro" id="IPR002524">
    <property type="entry name" value="Cation_efflux"/>
</dbReference>
<dbReference type="InterPro" id="IPR027470">
    <property type="entry name" value="Cation_efflux_CTD"/>
</dbReference>
<dbReference type="SUPFAM" id="SSF160240">
    <property type="entry name" value="Cation efflux protein cytoplasmic domain-like"/>
    <property type="match status" value="1"/>
</dbReference>
<comment type="caution">
    <text evidence="11">The sequence shown here is derived from an EMBL/GenBank/DDBJ whole genome shotgun (WGS) entry which is preliminary data.</text>
</comment>
<keyword evidence="3" id="KW-0813">Transport</keyword>
<dbReference type="InterPro" id="IPR058533">
    <property type="entry name" value="Cation_efflux_TM"/>
</dbReference>
<feature type="transmembrane region" description="Helical" evidence="8">
    <location>
        <begin position="151"/>
        <end position="173"/>
    </location>
</feature>
<feature type="domain" description="Cation efflux protein transmembrane" evidence="9">
    <location>
        <begin position="16"/>
        <end position="206"/>
    </location>
</feature>
<keyword evidence="5 8" id="KW-1133">Transmembrane helix</keyword>
<evidence type="ECO:0000256" key="5">
    <source>
        <dbReference type="ARBA" id="ARBA00022989"/>
    </source>
</evidence>
<evidence type="ECO:0000256" key="3">
    <source>
        <dbReference type="ARBA" id="ARBA00022448"/>
    </source>
</evidence>
<dbReference type="AlphaFoldDB" id="A0A0F9SF89"/>
<dbReference type="InterPro" id="IPR036837">
    <property type="entry name" value="Cation_efflux_CTD_sf"/>
</dbReference>
<comment type="similarity">
    <text evidence="2">Belongs to the cation diffusion facilitator (CDF) transporter (TC 2.A.4) family. SLC30A subfamily.</text>
</comment>
<dbReference type="GO" id="GO:0005385">
    <property type="term" value="F:zinc ion transmembrane transporter activity"/>
    <property type="evidence" value="ECO:0007669"/>
    <property type="project" value="TreeGrafter"/>
</dbReference>
<evidence type="ECO:0000256" key="2">
    <source>
        <dbReference type="ARBA" id="ARBA00008873"/>
    </source>
</evidence>
<keyword evidence="4 8" id="KW-0812">Transmembrane</keyword>
<evidence type="ECO:0000256" key="8">
    <source>
        <dbReference type="SAM" id="Phobius"/>
    </source>
</evidence>
<feature type="transmembrane region" description="Helical" evidence="8">
    <location>
        <begin position="117"/>
        <end position="139"/>
    </location>
</feature>
<protein>
    <recommendedName>
        <fullName evidence="12">Cation efflux protein cytoplasmic domain-containing protein</fullName>
    </recommendedName>
</protein>
<comment type="subcellular location">
    <subcellularLocation>
        <location evidence="1">Membrane</location>
        <topology evidence="1">Multi-pass membrane protein</topology>
    </subcellularLocation>
</comment>
<dbReference type="PANTHER" id="PTHR11562:SF17">
    <property type="entry name" value="RE54080P-RELATED"/>
    <property type="match status" value="1"/>
</dbReference>
<evidence type="ECO:0008006" key="12">
    <source>
        <dbReference type="Google" id="ProtNLM"/>
    </source>
</evidence>
<dbReference type="SUPFAM" id="SSF161111">
    <property type="entry name" value="Cation efflux protein transmembrane domain-like"/>
    <property type="match status" value="1"/>
</dbReference>
<sequence>MHMPAQHGSKTNIKALWISVVLIFLYFIFEMTVAVLTGSLALLADALHELSTVIAISISLYALSLATRAPTKTKTFGYLRIEIVAAFFNGLLLLGMAIFILIRGFQRAFNPIELPALPMFIVGIGGIGLEIVTLVLLYGGQKESLNIRGSFWHVINAFFGSIAIIVAATFVLFDIFVADAWAGIVFAFILLYASYGIIRDSIFILIDSVPKNINLADIDQDLLKIENVIATHHIHARVVSSNITTFSGHLVVKDLGKAEDILKKTKELLDEKYKFTLSTIQIESEELAETDFKKLEYKKENR</sequence>
<gene>
    <name evidence="11" type="ORF">LCGC14_0526940</name>
</gene>
<evidence type="ECO:0000256" key="4">
    <source>
        <dbReference type="ARBA" id="ARBA00022692"/>
    </source>
</evidence>
<evidence type="ECO:0000256" key="1">
    <source>
        <dbReference type="ARBA" id="ARBA00004141"/>
    </source>
</evidence>
<evidence type="ECO:0000313" key="11">
    <source>
        <dbReference type="EMBL" id="KKN60952.1"/>
    </source>
</evidence>
<reference evidence="11" key="1">
    <citation type="journal article" date="2015" name="Nature">
        <title>Complex archaea that bridge the gap between prokaryotes and eukaryotes.</title>
        <authorList>
            <person name="Spang A."/>
            <person name="Saw J.H."/>
            <person name="Jorgensen S.L."/>
            <person name="Zaremba-Niedzwiedzka K."/>
            <person name="Martijn J."/>
            <person name="Lind A.E."/>
            <person name="van Eijk R."/>
            <person name="Schleper C."/>
            <person name="Guy L."/>
            <person name="Ettema T.J."/>
        </authorList>
    </citation>
    <scope>NUCLEOTIDE SEQUENCE</scope>
</reference>
<feature type="transmembrane region" description="Helical" evidence="8">
    <location>
        <begin position="83"/>
        <end position="105"/>
    </location>
</feature>
<dbReference type="EMBL" id="LAZR01000677">
    <property type="protein sequence ID" value="KKN60952.1"/>
    <property type="molecule type" value="Genomic_DNA"/>
</dbReference>
<proteinExistence type="inferred from homology"/>
<evidence type="ECO:0000259" key="10">
    <source>
        <dbReference type="Pfam" id="PF16916"/>
    </source>
</evidence>
<dbReference type="NCBIfam" id="TIGR01297">
    <property type="entry name" value="CDF"/>
    <property type="match status" value="1"/>
</dbReference>
<dbReference type="Pfam" id="PF01545">
    <property type="entry name" value="Cation_efflux"/>
    <property type="match status" value="1"/>
</dbReference>
<dbReference type="Gene3D" id="1.20.1510.10">
    <property type="entry name" value="Cation efflux protein transmembrane domain"/>
    <property type="match status" value="1"/>
</dbReference>
<evidence type="ECO:0000256" key="6">
    <source>
        <dbReference type="ARBA" id="ARBA00023065"/>
    </source>
</evidence>
<dbReference type="InterPro" id="IPR027469">
    <property type="entry name" value="Cation_efflux_TMD_sf"/>
</dbReference>
<dbReference type="Pfam" id="PF16916">
    <property type="entry name" value="ZT_dimer"/>
    <property type="match status" value="1"/>
</dbReference>
<feature type="transmembrane region" description="Helical" evidence="8">
    <location>
        <begin position="179"/>
        <end position="198"/>
    </location>
</feature>
<accession>A0A0F9SF89</accession>
<dbReference type="GO" id="GO:0005886">
    <property type="term" value="C:plasma membrane"/>
    <property type="evidence" value="ECO:0007669"/>
    <property type="project" value="TreeGrafter"/>
</dbReference>